<dbReference type="EMBL" id="SNZE01000013">
    <property type="protein sequence ID" value="TDR31076.1"/>
    <property type="molecule type" value="Genomic_DNA"/>
</dbReference>
<gene>
    <name evidence="1" type="ORF">DFR44_11328</name>
</gene>
<dbReference type="Gene3D" id="3.30.300.150">
    <property type="entry name" value="DNA polymerase III, tau subunit, domain V"/>
    <property type="match status" value="1"/>
</dbReference>
<sequence length="139" mass="15164">MHTETTAAESDNALPRPADWVNLVEKLHVRGLEAQLARQSELVAFTDSTIELRCESRVLSSNPIAITGLEKRLNAHFKDQTRRLKVQQGSVQATPAIEKAQVKAQELAGAQKLVAESPTIRALIQELDGMLVPSSVQAS</sequence>
<protein>
    <submittedName>
        <fullName evidence="1">DNA polymerase III subunit gamma/tau</fullName>
    </submittedName>
</protein>
<dbReference type="AlphaFoldDB" id="A0A4V3DJQ7"/>
<keyword evidence="2" id="KW-1185">Reference proteome</keyword>
<reference evidence="1 2" key="1">
    <citation type="submission" date="2019-03" db="EMBL/GenBank/DDBJ databases">
        <title>Genomic Encyclopedia of Type Strains, Phase IV (KMG-IV): sequencing the most valuable type-strain genomes for metagenomic binning, comparative biology and taxonomic classification.</title>
        <authorList>
            <person name="Goeker M."/>
        </authorList>
    </citation>
    <scope>NUCLEOTIDE SEQUENCE [LARGE SCALE GENOMIC DNA]</scope>
    <source>
        <strain evidence="1 2">DSM 102852</strain>
    </source>
</reference>
<proteinExistence type="predicted"/>
<evidence type="ECO:0000313" key="2">
    <source>
        <dbReference type="Proteomes" id="UP000294480"/>
    </source>
</evidence>
<dbReference type="Proteomes" id="UP000294480">
    <property type="component" value="Unassembled WGS sequence"/>
</dbReference>
<dbReference type="InterPro" id="IPR038249">
    <property type="entry name" value="PolIII_tau_V_sf"/>
</dbReference>
<evidence type="ECO:0000313" key="1">
    <source>
        <dbReference type="EMBL" id="TDR31076.1"/>
    </source>
</evidence>
<organism evidence="1 2">
    <name type="scientific">Hydromonas duriensis</name>
    <dbReference type="NCBI Taxonomy" id="1527608"/>
    <lineage>
        <taxon>Bacteria</taxon>
        <taxon>Pseudomonadati</taxon>
        <taxon>Pseudomonadota</taxon>
        <taxon>Betaproteobacteria</taxon>
        <taxon>Burkholderiales</taxon>
        <taxon>Burkholderiaceae</taxon>
        <taxon>Hydromonas</taxon>
    </lineage>
</organism>
<comment type="caution">
    <text evidence="1">The sequence shown here is derived from an EMBL/GenBank/DDBJ whole genome shotgun (WGS) entry which is preliminary data.</text>
</comment>
<accession>A0A4V3DJQ7</accession>
<name>A0A4V3DJQ7_9BURK</name>
<dbReference type="RefSeq" id="WP_342774567.1">
    <property type="nucleotide sequence ID" value="NZ_SNZE01000013.1"/>
</dbReference>